<feature type="region of interest" description="Disordered" evidence="1">
    <location>
        <begin position="99"/>
        <end position="147"/>
    </location>
</feature>
<evidence type="ECO:0000313" key="3">
    <source>
        <dbReference type="EMBL" id="KAG7176965.1"/>
    </source>
</evidence>
<feature type="compositionally biased region" description="Basic and acidic residues" evidence="1">
    <location>
        <begin position="99"/>
        <end position="120"/>
    </location>
</feature>
<keyword evidence="4" id="KW-1185">Reference proteome</keyword>
<accession>A0A8J5NBI3</accession>
<gene>
    <name evidence="3" type="primary">Cua1b-L2</name>
    <name evidence="3" type="ORF">Hamer_G000177</name>
</gene>
<feature type="region of interest" description="Disordered" evidence="1">
    <location>
        <begin position="19"/>
        <end position="38"/>
    </location>
</feature>
<keyword evidence="2" id="KW-0732">Signal</keyword>
<dbReference type="AlphaFoldDB" id="A0A8J5NBI3"/>
<protein>
    <submittedName>
        <fullName evidence="3">Cuticle protein AMP1B-like 2</fullName>
    </submittedName>
</protein>
<feature type="compositionally biased region" description="Polar residues" evidence="1">
    <location>
        <begin position="121"/>
        <end position="147"/>
    </location>
</feature>
<dbReference type="Proteomes" id="UP000747542">
    <property type="component" value="Unassembled WGS sequence"/>
</dbReference>
<feature type="chain" id="PRO_5035191971" evidence="2">
    <location>
        <begin position="16"/>
        <end position="147"/>
    </location>
</feature>
<comment type="caution">
    <text evidence="3">The sequence shown here is derived from an EMBL/GenBank/DDBJ whole genome shotgun (WGS) entry which is preliminary data.</text>
</comment>
<organism evidence="3 4">
    <name type="scientific">Homarus americanus</name>
    <name type="common">American lobster</name>
    <dbReference type="NCBI Taxonomy" id="6706"/>
    <lineage>
        <taxon>Eukaryota</taxon>
        <taxon>Metazoa</taxon>
        <taxon>Ecdysozoa</taxon>
        <taxon>Arthropoda</taxon>
        <taxon>Crustacea</taxon>
        <taxon>Multicrustacea</taxon>
        <taxon>Malacostraca</taxon>
        <taxon>Eumalacostraca</taxon>
        <taxon>Eucarida</taxon>
        <taxon>Decapoda</taxon>
        <taxon>Pleocyemata</taxon>
        <taxon>Astacidea</taxon>
        <taxon>Nephropoidea</taxon>
        <taxon>Nephropidae</taxon>
        <taxon>Homarus</taxon>
    </lineage>
</organism>
<evidence type="ECO:0000313" key="4">
    <source>
        <dbReference type="Proteomes" id="UP000747542"/>
    </source>
</evidence>
<feature type="compositionally biased region" description="Polar residues" evidence="1">
    <location>
        <begin position="43"/>
        <end position="66"/>
    </location>
</feature>
<evidence type="ECO:0000256" key="2">
    <source>
        <dbReference type="SAM" id="SignalP"/>
    </source>
</evidence>
<name>A0A8J5NBI3_HOMAM</name>
<evidence type="ECO:0000256" key="1">
    <source>
        <dbReference type="SAM" id="MobiDB-lite"/>
    </source>
</evidence>
<reference evidence="3" key="1">
    <citation type="journal article" date="2021" name="Sci. Adv.">
        <title>The American lobster genome reveals insights on longevity, neural, and immune adaptations.</title>
        <authorList>
            <person name="Polinski J.M."/>
            <person name="Zimin A.V."/>
            <person name="Clark K.F."/>
            <person name="Kohn A.B."/>
            <person name="Sadowski N."/>
            <person name="Timp W."/>
            <person name="Ptitsyn A."/>
            <person name="Khanna P."/>
            <person name="Romanova D.Y."/>
            <person name="Williams P."/>
            <person name="Greenwood S.J."/>
            <person name="Moroz L.L."/>
            <person name="Walt D.R."/>
            <person name="Bodnar A.G."/>
        </authorList>
    </citation>
    <scope>NUCLEOTIDE SEQUENCE</scope>
    <source>
        <strain evidence="3">GMGI-L3</strain>
    </source>
</reference>
<feature type="signal peptide" evidence="2">
    <location>
        <begin position="1"/>
        <end position="15"/>
    </location>
</feature>
<feature type="region of interest" description="Disordered" evidence="1">
    <location>
        <begin position="43"/>
        <end position="77"/>
    </location>
</feature>
<proteinExistence type="predicted"/>
<sequence>MKLTLFVCLVALAAAAPDRDAQTLTDERSDQGDGNFRYEFETSNGIYTQKTGTPGSEGQSNHQGSFRQVAASSADPHNDNMKLTIFVCLVALAAAAPDRDAQTLTDERNDQGDGNFRYEFETSNGIYTQKTGTPGSEGQSNYQGSFR</sequence>
<dbReference type="EMBL" id="JAHLQT010002534">
    <property type="protein sequence ID" value="KAG7176965.1"/>
    <property type="molecule type" value="Genomic_DNA"/>
</dbReference>